<dbReference type="AlphaFoldDB" id="A0A9W7H4P3"/>
<name>A0A9W7H4P3_HIBTR</name>
<reference evidence="2" key="1">
    <citation type="submission" date="2023-05" db="EMBL/GenBank/DDBJ databases">
        <title>Genome and transcriptome analyses reveal genes involved in the formation of fine ridges on petal epidermal cells in Hibiscus trionum.</title>
        <authorList>
            <person name="Koshimizu S."/>
            <person name="Masuda S."/>
            <person name="Ishii T."/>
            <person name="Shirasu K."/>
            <person name="Hoshino A."/>
            <person name="Arita M."/>
        </authorList>
    </citation>
    <scope>NUCLEOTIDE SEQUENCE</scope>
    <source>
        <strain evidence="2">Hamamatsu line</strain>
    </source>
</reference>
<keyword evidence="3" id="KW-1185">Reference proteome</keyword>
<dbReference type="Gene3D" id="3.30.70.270">
    <property type="match status" value="2"/>
</dbReference>
<dbReference type="PROSITE" id="PS50878">
    <property type="entry name" value="RT_POL"/>
    <property type="match status" value="1"/>
</dbReference>
<evidence type="ECO:0000313" key="2">
    <source>
        <dbReference type="EMBL" id="GMI70618.1"/>
    </source>
</evidence>
<sequence>MCIDYRALKKLTVKNKYPISLITDLFDQLGGTRWFTKLDLRSGYYQVRIAAGDEPKTACVTRYGSFEFLVMSFGLTNAPTTFCTLMNKVLQPFLDQFVVVYLDDIVIYSKSLVEHVEHLRQVFEVLRQNKLYVKEEKCSFAQKEVHFLGHIVGGGKIRMDRAKVRAIDEWKPPTRVTELRSLLGLANYYRRFVKSYSKIAAPLTELLKKDKA</sequence>
<accession>A0A9W7H4P3</accession>
<gene>
    <name evidence="2" type="ORF">HRI_000731100</name>
</gene>
<proteinExistence type="predicted"/>
<comment type="caution">
    <text evidence="2">The sequence shown here is derived from an EMBL/GenBank/DDBJ whole genome shotgun (WGS) entry which is preliminary data.</text>
</comment>
<evidence type="ECO:0000313" key="3">
    <source>
        <dbReference type="Proteomes" id="UP001165190"/>
    </source>
</evidence>
<dbReference type="SUPFAM" id="SSF56672">
    <property type="entry name" value="DNA/RNA polymerases"/>
    <property type="match status" value="1"/>
</dbReference>
<dbReference type="CDD" id="cd01647">
    <property type="entry name" value="RT_LTR"/>
    <property type="match status" value="1"/>
</dbReference>
<dbReference type="Gene3D" id="3.10.10.10">
    <property type="entry name" value="HIV Type 1 Reverse Transcriptase, subunit A, domain 1"/>
    <property type="match status" value="1"/>
</dbReference>
<dbReference type="InterPro" id="IPR043502">
    <property type="entry name" value="DNA/RNA_pol_sf"/>
</dbReference>
<feature type="domain" description="Reverse transcriptase" evidence="1">
    <location>
        <begin position="1"/>
        <end position="152"/>
    </location>
</feature>
<dbReference type="PANTHER" id="PTHR24559">
    <property type="entry name" value="TRANSPOSON TY3-I GAG-POL POLYPROTEIN"/>
    <property type="match status" value="1"/>
</dbReference>
<dbReference type="EMBL" id="BSYR01000009">
    <property type="protein sequence ID" value="GMI70618.1"/>
    <property type="molecule type" value="Genomic_DNA"/>
</dbReference>
<dbReference type="Proteomes" id="UP001165190">
    <property type="component" value="Unassembled WGS sequence"/>
</dbReference>
<organism evidence="2 3">
    <name type="scientific">Hibiscus trionum</name>
    <name type="common">Flower of an hour</name>
    <dbReference type="NCBI Taxonomy" id="183268"/>
    <lineage>
        <taxon>Eukaryota</taxon>
        <taxon>Viridiplantae</taxon>
        <taxon>Streptophyta</taxon>
        <taxon>Embryophyta</taxon>
        <taxon>Tracheophyta</taxon>
        <taxon>Spermatophyta</taxon>
        <taxon>Magnoliopsida</taxon>
        <taxon>eudicotyledons</taxon>
        <taxon>Gunneridae</taxon>
        <taxon>Pentapetalae</taxon>
        <taxon>rosids</taxon>
        <taxon>malvids</taxon>
        <taxon>Malvales</taxon>
        <taxon>Malvaceae</taxon>
        <taxon>Malvoideae</taxon>
        <taxon>Hibiscus</taxon>
    </lineage>
</organism>
<dbReference type="InterPro" id="IPR043128">
    <property type="entry name" value="Rev_trsase/Diguanyl_cyclase"/>
</dbReference>
<protein>
    <recommendedName>
        <fullName evidence="1">Reverse transcriptase domain-containing protein</fullName>
    </recommendedName>
</protein>
<dbReference type="Pfam" id="PF00078">
    <property type="entry name" value="RVT_1"/>
    <property type="match status" value="1"/>
</dbReference>
<dbReference type="PANTHER" id="PTHR24559:SF436">
    <property type="entry name" value="RNA-DIRECTED DNA POLYMERASE HOMOLOG"/>
    <property type="match status" value="1"/>
</dbReference>
<dbReference type="InterPro" id="IPR053134">
    <property type="entry name" value="RNA-dir_DNA_polymerase"/>
</dbReference>
<evidence type="ECO:0000259" key="1">
    <source>
        <dbReference type="PROSITE" id="PS50878"/>
    </source>
</evidence>
<dbReference type="OrthoDB" id="1002209at2759"/>
<dbReference type="InterPro" id="IPR000477">
    <property type="entry name" value="RT_dom"/>
</dbReference>